<evidence type="ECO:0000313" key="1">
    <source>
        <dbReference type="EMBL" id="ADZ82727.1"/>
    </source>
</evidence>
<proteinExistence type="predicted"/>
<evidence type="ECO:0000313" key="2">
    <source>
        <dbReference type="Proteomes" id="UP000008467"/>
    </source>
</evidence>
<dbReference type="HOGENOM" id="CLU_2022571_0_0_9"/>
<dbReference type="EMBL" id="CP002582">
    <property type="protein sequence ID" value="ADZ82727.1"/>
    <property type="molecule type" value="Genomic_DNA"/>
</dbReference>
<gene>
    <name evidence="1" type="ordered locus">Clole_0995</name>
</gene>
<dbReference type="AlphaFoldDB" id="F2JRB8"/>
<dbReference type="KEGG" id="cle:Clole_0995"/>
<protein>
    <submittedName>
        <fullName evidence="1">Uncharacterized protein</fullName>
    </submittedName>
</protein>
<reference evidence="1 2" key="1">
    <citation type="journal article" date="2011" name="J. Bacteriol.">
        <title>Complete genome sequence of the cellulose-degrading bacterium Cellulosilyticum lentocellum.</title>
        <authorList>
            <consortium name="US DOE Joint Genome Institute"/>
            <person name="Miller D.A."/>
            <person name="Suen G."/>
            <person name="Bruce D."/>
            <person name="Copeland A."/>
            <person name="Cheng J.F."/>
            <person name="Detter C."/>
            <person name="Goodwin L.A."/>
            <person name="Han C.S."/>
            <person name="Hauser L.J."/>
            <person name="Land M.L."/>
            <person name="Lapidus A."/>
            <person name="Lucas S."/>
            <person name="Meincke L."/>
            <person name="Pitluck S."/>
            <person name="Tapia R."/>
            <person name="Teshima H."/>
            <person name="Woyke T."/>
            <person name="Fox B.G."/>
            <person name="Angert E.R."/>
            <person name="Currie C.R."/>
        </authorList>
    </citation>
    <scope>NUCLEOTIDE SEQUENCE [LARGE SCALE GENOMIC DNA]</scope>
    <source>
        <strain evidence="2">ATCC 49066 / DSM 5427 / NCIMB 11756 / RHM5</strain>
    </source>
</reference>
<organism evidence="1 2">
    <name type="scientific">Cellulosilyticum lentocellum (strain ATCC 49066 / DSM 5427 / NCIMB 11756 / RHM5)</name>
    <name type="common">Clostridium lentocellum</name>
    <dbReference type="NCBI Taxonomy" id="642492"/>
    <lineage>
        <taxon>Bacteria</taxon>
        <taxon>Bacillati</taxon>
        <taxon>Bacillota</taxon>
        <taxon>Clostridia</taxon>
        <taxon>Lachnospirales</taxon>
        <taxon>Cellulosilyticaceae</taxon>
        <taxon>Cellulosilyticum</taxon>
    </lineage>
</organism>
<sequence length="122" mass="13684">MFLSNANTFNAEGIKIATIEFKSAKEVEVHNNDSVIQINVILDSESKSLTTNNYVEIRNFLVRLSKMDNRGSEIYVIGLDIRNSDDKGICGGGVSTENIFNTDWGKITDIKELANKLDMVFY</sequence>
<keyword evidence="2" id="KW-1185">Reference proteome</keyword>
<dbReference type="Proteomes" id="UP000008467">
    <property type="component" value="Chromosome"/>
</dbReference>
<name>F2JRB8_CELLD</name>
<accession>F2JRB8</accession>